<sequence length="127" mass="13005">MAIAKRVKQGGIIYQGKKITVDSASGDYPVAIVPSTRACAVNGVSVTPDSAGLDDYIDIAHVTTTATTGGVVVKQIATGIFNIGGGVTISLDFGAMQMLDAGHSIRVTYVNTASVAMPVYITVESIA</sequence>
<organism evidence="1">
    <name type="scientific">marine sediment metagenome</name>
    <dbReference type="NCBI Taxonomy" id="412755"/>
    <lineage>
        <taxon>unclassified sequences</taxon>
        <taxon>metagenomes</taxon>
        <taxon>ecological metagenomes</taxon>
    </lineage>
</organism>
<dbReference type="AlphaFoldDB" id="A0A0F9RPC9"/>
<protein>
    <submittedName>
        <fullName evidence="1">Uncharacterized protein</fullName>
    </submittedName>
</protein>
<accession>A0A0F9RPC9</accession>
<dbReference type="EMBL" id="LAZR01001051">
    <property type="protein sequence ID" value="KKN51697.1"/>
    <property type="molecule type" value="Genomic_DNA"/>
</dbReference>
<reference evidence="1" key="1">
    <citation type="journal article" date="2015" name="Nature">
        <title>Complex archaea that bridge the gap between prokaryotes and eukaryotes.</title>
        <authorList>
            <person name="Spang A."/>
            <person name="Saw J.H."/>
            <person name="Jorgensen S.L."/>
            <person name="Zaremba-Niedzwiedzka K."/>
            <person name="Martijn J."/>
            <person name="Lind A.E."/>
            <person name="van Eijk R."/>
            <person name="Schleper C."/>
            <person name="Guy L."/>
            <person name="Ettema T.J."/>
        </authorList>
    </citation>
    <scope>NUCLEOTIDE SEQUENCE</scope>
</reference>
<comment type="caution">
    <text evidence="1">The sequence shown here is derived from an EMBL/GenBank/DDBJ whole genome shotgun (WGS) entry which is preliminary data.</text>
</comment>
<gene>
    <name evidence="1" type="ORF">LCGC14_0619840</name>
</gene>
<proteinExistence type="predicted"/>
<evidence type="ECO:0000313" key="1">
    <source>
        <dbReference type="EMBL" id="KKN51697.1"/>
    </source>
</evidence>
<name>A0A0F9RPC9_9ZZZZ</name>